<protein>
    <submittedName>
        <fullName evidence="1">Uncharacterized protein</fullName>
    </submittedName>
</protein>
<reference evidence="1 2" key="1">
    <citation type="journal article" date="2014" name="Genome Biol. Evol.">
        <title>Comparative genomics and transcriptomics analyses reveal divergent lifestyle features of nematode endoparasitic fungus Hirsutella minnesotensis.</title>
        <authorList>
            <person name="Lai Y."/>
            <person name="Liu K."/>
            <person name="Zhang X."/>
            <person name="Zhang X."/>
            <person name="Li K."/>
            <person name="Wang N."/>
            <person name="Shu C."/>
            <person name="Wu Y."/>
            <person name="Wang C."/>
            <person name="Bushley K.E."/>
            <person name="Xiang M."/>
            <person name="Liu X."/>
        </authorList>
    </citation>
    <scope>NUCLEOTIDE SEQUENCE [LARGE SCALE GENOMIC DNA]</scope>
    <source>
        <strain evidence="1 2">3608</strain>
    </source>
</reference>
<evidence type="ECO:0000313" key="1">
    <source>
        <dbReference type="EMBL" id="KJZ68921.1"/>
    </source>
</evidence>
<dbReference type="AlphaFoldDB" id="A0A0F7ZFC9"/>
<gene>
    <name evidence="1" type="ORF">HIM_11688</name>
</gene>
<sequence>MHEDFLRGLAKLVRRRVPLEGPVYPGYVDVDLIREEANLAYCGSALHGLKTLKEYDDQGHFQKPAQRYTWYWKWPRYGLGRSEGGSHIRRTAEQLDERGKGEVL</sequence>
<dbReference type="EMBL" id="KQ030790">
    <property type="protein sequence ID" value="KJZ68921.1"/>
    <property type="molecule type" value="Genomic_DNA"/>
</dbReference>
<dbReference type="Proteomes" id="UP000054481">
    <property type="component" value="Unassembled WGS sequence"/>
</dbReference>
<accession>A0A0F7ZFC9</accession>
<proteinExistence type="predicted"/>
<evidence type="ECO:0000313" key="2">
    <source>
        <dbReference type="Proteomes" id="UP000054481"/>
    </source>
</evidence>
<name>A0A0F7ZFC9_9HYPO</name>
<organism evidence="1 2">
    <name type="scientific">Hirsutella minnesotensis 3608</name>
    <dbReference type="NCBI Taxonomy" id="1043627"/>
    <lineage>
        <taxon>Eukaryota</taxon>
        <taxon>Fungi</taxon>
        <taxon>Dikarya</taxon>
        <taxon>Ascomycota</taxon>
        <taxon>Pezizomycotina</taxon>
        <taxon>Sordariomycetes</taxon>
        <taxon>Hypocreomycetidae</taxon>
        <taxon>Hypocreales</taxon>
        <taxon>Ophiocordycipitaceae</taxon>
        <taxon>Hirsutella</taxon>
    </lineage>
</organism>
<keyword evidence="2" id="KW-1185">Reference proteome</keyword>